<dbReference type="SMART" id="SM00767">
    <property type="entry name" value="DCD"/>
    <property type="match status" value="1"/>
</dbReference>
<dbReference type="PROSITE" id="PS51222">
    <property type="entry name" value="DCD"/>
    <property type="match status" value="1"/>
</dbReference>
<name>A0AA38F9M5_TAXCH</name>
<dbReference type="EMBL" id="JAHRHJ020001577">
    <property type="protein sequence ID" value="KAH9293157.1"/>
    <property type="molecule type" value="Genomic_DNA"/>
</dbReference>
<evidence type="ECO:0000259" key="1">
    <source>
        <dbReference type="PROSITE" id="PS51222"/>
    </source>
</evidence>
<gene>
    <name evidence="2" type="ORF">KI387_041637</name>
</gene>
<sequence>MLRTRDFPAYDESVKKPHLPTTDLHEILYGQASIGSRRFESLTNQHSSKMKVATLKAGIERKDYVKATLKRKYVSVDEKIEVEEIMSYMHCASKKKLPTVSLEKNGVVLLPSHHIIVRVSGFGDSSKKLLISRNLRRSAHSGEFDDDAHSNGFHITSKARDFIEYCDGRVSGKSLHIHSQFNSDSEILLSTRGHKSESNDWPKKPTQPRLSIERLETSPVLQKRRINNQVLKDKYDSIAQHESHSLRSDGLNDFICEERQDGVIGDELAGLIFMCNDRQRINCFRYKVFGMPKAKLRLLDHVKQGTKLFLFEYESRKICCIFEVASYPGIELDNDAFRGSEVDFPLQLC</sequence>
<protein>
    <recommendedName>
        <fullName evidence="1">DCD domain-containing protein</fullName>
    </recommendedName>
</protein>
<dbReference type="Proteomes" id="UP000824469">
    <property type="component" value="Unassembled WGS sequence"/>
</dbReference>
<proteinExistence type="predicted"/>
<organism evidence="2 3">
    <name type="scientific">Taxus chinensis</name>
    <name type="common">Chinese yew</name>
    <name type="synonym">Taxus wallichiana var. chinensis</name>
    <dbReference type="NCBI Taxonomy" id="29808"/>
    <lineage>
        <taxon>Eukaryota</taxon>
        <taxon>Viridiplantae</taxon>
        <taxon>Streptophyta</taxon>
        <taxon>Embryophyta</taxon>
        <taxon>Tracheophyta</taxon>
        <taxon>Spermatophyta</taxon>
        <taxon>Pinopsida</taxon>
        <taxon>Pinidae</taxon>
        <taxon>Conifers II</taxon>
        <taxon>Cupressales</taxon>
        <taxon>Taxaceae</taxon>
        <taxon>Taxus</taxon>
    </lineage>
</organism>
<dbReference type="InterPro" id="IPR013989">
    <property type="entry name" value="Dev_and_cell_death_domain"/>
</dbReference>
<dbReference type="PANTHER" id="PTHR46444:SF19">
    <property type="entry name" value="OS02G0745600 PROTEIN"/>
    <property type="match status" value="1"/>
</dbReference>
<dbReference type="Pfam" id="PF10539">
    <property type="entry name" value="Dev_Cell_Death"/>
    <property type="match status" value="1"/>
</dbReference>
<keyword evidence="3" id="KW-1185">Reference proteome</keyword>
<feature type="domain" description="DCD" evidence="1">
    <location>
        <begin position="266"/>
        <end position="349"/>
    </location>
</feature>
<evidence type="ECO:0000313" key="2">
    <source>
        <dbReference type="EMBL" id="KAH9293157.1"/>
    </source>
</evidence>
<reference evidence="2 3" key="1">
    <citation type="journal article" date="2021" name="Nat. Plants">
        <title>The Taxus genome provides insights into paclitaxel biosynthesis.</title>
        <authorList>
            <person name="Xiong X."/>
            <person name="Gou J."/>
            <person name="Liao Q."/>
            <person name="Li Y."/>
            <person name="Zhou Q."/>
            <person name="Bi G."/>
            <person name="Li C."/>
            <person name="Du R."/>
            <person name="Wang X."/>
            <person name="Sun T."/>
            <person name="Guo L."/>
            <person name="Liang H."/>
            <person name="Lu P."/>
            <person name="Wu Y."/>
            <person name="Zhang Z."/>
            <person name="Ro D.K."/>
            <person name="Shang Y."/>
            <person name="Huang S."/>
            <person name="Yan J."/>
        </authorList>
    </citation>
    <scope>NUCLEOTIDE SEQUENCE [LARGE SCALE GENOMIC DNA]</scope>
    <source>
        <strain evidence="2">Ta-2019</strain>
    </source>
</reference>
<accession>A0AA38F9M5</accession>
<dbReference type="AlphaFoldDB" id="A0AA38F9M5"/>
<comment type="caution">
    <text evidence="2">The sequence shown here is derived from an EMBL/GenBank/DDBJ whole genome shotgun (WGS) entry which is preliminary data.</text>
</comment>
<dbReference type="PANTHER" id="PTHR46444">
    <property type="entry name" value="DCD (DEVELOPMENT AND CELL DEATH) DOMAIN PROTEIN-RELATED"/>
    <property type="match status" value="1"/>
</dbReference>
<evidence type="ECO:0000313" key="3">
    <source>
        <dbReference type="Proteomes" id="UP000824469"/>
    </source>
</evidence>